<organism evidence="1 2">
    <name type="scientific">Protopolystoma xenopodis</name>
    <dbReference type="NCBI Taxonomy" id="117903"/>
    <lineage>
        <taxon>Eukaryota</taxon>
        <taxon>Metazoa</taxon>
        <taxon>Spiralia</taxon>
        <taxon>Lophotrochozoa</taxon>
        <taxon>Platyhelminthes</taxon>
        <taxon>Monogenea</taxon>
        <taxon>Polyopisthocotylea</taxon>
        <taxon>Polystomatidea</taxon>
        <taxon>Polystomatidae</taxon>
        <taxon>Protopolystoma</taxon>
    </lineage>
</organism>
<proteinExistence type="predicted"/>
<accession>A0A448WV18</accession>
<reference evidence="1" key="1">
    <citation type="submission" date="2018-11" db="EMBL/GenBank/DDBJ databases">
        <authorList>
            <consortium name="Pathogen Informatics"/>
        </authorList>
    </citation>
    <scope>NUCLEOTIDE SEQUENCE</scope>
</reference>
<dbReference type="EMBL" id="CAAALY010048603">
    <property type="protein sequence ID" value="VEL20922.1"/>
    <property type="molecule type" value="Genomic_DNA"/>
</dbReference>
<name>A0A448WV18_9PLAT</name>
<comment type="caution">
    <text evidence="1">The sequence shown here is derived from an EMBL/GenBank/DDBJ whole genome shotgun (WGS) entry which is preliminary data.</text>
</comment>
<evidence type="ECO:0000313" key="1">
    <source>
        <dbReference type="EMBL" id="VEL20922.1"/>
    </source>
</evidence>
<keyword evidence="2" id="KW-1185">Reference proteome</keyword>
<evidence type="ECO:0000313" key="2">
    <source>
        <dbReference type="Proteomes" id="UP000784294"/>
    </source>
</evidence>
<dbReference type="AlphaFoldDB" id="A0A448WV18"/>
<protein>
    <submittedName>
        <fullName evidence="1">Uncharacterized protein</fullName>
    </submittedName>
</protein>
<gene>
    <name evidence="1" type="ORF">PXEA_LOCUS14362</name>
</gene>
<sequence length="136" mass="15909">MITKQKKTLFTSLPTQHKKTDKLECSGVYRNCEQSISVKQEEKSAYESRNIDKKRSEIAEHIARPGHEIEWKSTDRLAAFGENTRKRKIRKAIEIVTKKDLMNMKLEEDRISENFAYCLNKLGDEQKKTTGSRQYP</sequence>
<dbReference type="Proteomes" id="UP000784294">
    <property type="component" value="Unassembled WGS sequence"/>
</dbReference>